<dbReference type="Proteomes" id="UP000001343">
    <property type="component" value="Unassembled WGS sequence"/>
</dbReference>
<comment type="caution">
    <text evidence="1">The sequence shown here is derived from an EMBL/GenBank/DDBJ whole genome shotgun (WGS) entry which is preliminary data.</text>
</comment>
<name>A0AA87MNT1_9LEPT</name>
<organism evidence="1 2">
    <name type="scientific">Leptospira mayottensis 200901122</name>
    <dbReference type="NCBI Taxonomy" id="1193010"/>
    <lineage>
        <taxon>Bacteria</taxon>
        <taxon>Pseudomonadati</taxon>
        <taxon>Spirochaetota</taxon>
        <taxon>Spirochaetia</taxon>
        <taxon>Leptospirales</taxon>
        <taxon>Leptospiraceae</taxon>
        <taxon>Leptospira</taxon>
    </lineage>
</organism>
<dbReference type="EMBL" id="AKWM02000044">
    <property type="protein sequence ID" value="EKR99752.1"/>
    <property type="molecule type" value="Genomic_DNA"/>
</dbReference>
<proteinExistence type="predicted"/>
<gene>
    <name evidence="1" type="ORF">LEP1GSC125_0157</name>
</gene>
<reference evidence="1 2" key="1">
    <citation type="journal article" date="2014" name="Int. J. Syst. Evol. Microbiol.">
        <title>Leptospira mayottensis sp. nov., a pathogenic species of the genus Leptospira isolated from humans.</title>
        <authorList>
            <person name="Bourhy P."/>
            <person name="Collet L."/>
            <person name="Brisse S."/>
            <person name="Picardeau M."/>
        </authorList>
    </citation>
    <scope>NUCLEOTIDE SEQUENCE [LARGE SCALE GENOMIC DNA]</scope>
    <source>
        <strain evidence="1 2">200901122</strain>
    </source>
</reference>
<accession>A0AA87MNT1</accession>
<protein>
    <submittedName>
        <fullName evidence="1">Uncharacterized protein</fullName>
    </submittedName>
</protein>
<evidence type="ECO:0000313" key="1">
    <source>
        <dbReference type="EMBL" id="EKR99752.1"/>
    </source>
</evidence>
<evidence type="ECO:0000313" key="2">
    <source>
        <dbReference type="Proteomes" id="UP000001343"/>
    </source>
</evidence>
<dbReference type="AlphaFoldDB" id="A0AA87MNT1"/>
<sequence>MTNDYVFPDSFLGNFFQSLDLIGFEAVKITAELTNREILLLLKVNRFSDSRQAFLSVSGNHACHGKR</sequence>